<dbReference type="InterPro" id="IPR021123">
    <property type="entry name" value="T3SS_needle-like"/>
</dbReference>
<dbReference type="InterPro" id="IPR037203">
    <property type="entry name" value="T3SS_needle-like_sf"/>
</dbReference>
<dbReference type="RefSeq" id="WP_232593684.1">
    <property type="nucleotide sequence ID" value="NZ_BSPD01000017.1"/>
</dbReference>
<gene>
    <name evidence="1" type="ORF">GCM10007877_04050</name>
</gene>
<evidence type="ECO:0000313" key="2">
    <source>
        <dbReference type="Proteomes" id="UP001156870"/>
    </source>
</evidence>
<dbReference type="Gene3D" id="1.20.58.90">
    <property type="match status" value="1"/>
</dbReference>
<dbReference type="Proteomes" id="UP001156870">
    <property type="component" value="Unassembled WGS sequence"/>
</dbReference>
<name>A0AA37T3C0_9GAMM</name>
<proteinExistence type="predicted"/>
<evidence type="ECO:0008006" key="3">
    <source>
        <dbReference type="Google" id="ProtNLM"/>
    </source>
</evidence>
<dbReference type="SUPFAM" id="SSF140129">
    <property type="entry name" value="MxiH-like"/>
    <property type="match status" value="1"/>
</dbReference>
<protein>
    <recommendedName>
        <fullName evidence="3">EscF/YscF/HrpA family type III secretion system needle major subunit</fullName>
    </recommendedName>
</protein>
<evidence type="ECO:0000313" key="1">
    <source>
        <dbReference type="EMBL" id="GLS24691.1"/>
    </source>
</evidence>
<comment type="caution">
    <text evidence="1">The sequence shown here is derived from an EMBL/GenBank/DDBJ whole genome shotgun (WGS) entry which is preliminary data.</text>
</comment>
<keyword evidence="2" id="KW-1185">Reference proteome</keyword>
<dbReference type="GO" id="GO:0015031">
    <property type="term" value="P:protein transport"/>
    <property type="evidence" value="ECO:0007669"/>
    <property type="project" value="InterPro"/>
</dbReference>
<sequence length="82" mass="8495">MAYTSIDAHFSIESASAVLSPAASTVSTDMNTQSATLAANPDDPSALANFNAAVAKWSVVMNVVSTINKTVKDASMSIVQKM</sequence>
<reference evidence="1 2" key="1">
    <citation type="journal article" date="2014" name="Int. J. Syst. Evol. Microbiol.">
        <title>Complete genome sequence of Corynebacterium casei LMG S-19264T (=DSM 44701T), isolated from a smear-ripened cheese.</title>
        <authorList>
            <consortium name="US DOE Joint Genome Institute (JGI-PGF)"/>
            <person name="Walter F."/>
            <person name="Albersmeier A."/>
            <person name="Kalinowski J."/>
            <person name="Ruckert C."/>
        </authorList>
    </citation>
    <scope>NUCLEOTIDE SEQUENCE [LARGE SCALE GENOMIC DNA]</scope>
    <source>
        <strain evidence="1 2">NBRC 110095</strain>
    </source>
</reference>
<dbReference type="AlphaFoldDB" id="A0AA37T3C0"/>
<organism evidence="1 2">
    <name type="scientific">Marinibactrum halimedae</name>
    <dbReference type="NCBI Taxonomy" id="1444977"/>
    <lineage>
        <taxon>Bacteria</taxon>
        <taxon>Pseudomonadati</taxon>
        <taxon>Pseudomonadota</taxon>
        <taxon>Gammaproteobacteria</taxon>
        <taxon>Cellvibrionales</taxon>
        <taxon>Cellvibrionaceae</taxon>
        <taxon>Marinibactrum</taxon>
    </lineage>
</organism>
<accession>A0AA37T3C0</accession>
<dbReference type="Pfam" id="PF09392">
    <property type="entry name" value="T3SS_needle_F"/>
    <property type="match status" value="1"/>
</dbReference>
<dbReference type="EMBL" id="BSPD01000017">
    <property type="protein sequence ID" value="GLS24691.1"/>
    <property type="molecule type" value="Genomic_DNA"/>
</dbReference>